<dbReference type="STRING" id="86259.A0A4Z1PDI9"/>
<dbReference type="EMBL" id="SNSC02000002">
    <property type="protein sequence ID" value="TID26850.1"/>
    <property type="molecule type" value="Genomic_DNA"/>
</dbReference>
<dbReference type="AlphaFoldDB" id="A0A4Z1PDI9"/>
<comment type="caution">
    <text evidence="3">The sequence shown here is derived from an EMBL/GenBank/DDBJ whole genome shotgun (WGS) entry which is preliminary data.</text>
</comment>
<organism evidence="3 4">
    <name type="scientific">Venturia nashicola</name>
    <dbReference type="NCBI Taxonomy" id="86259"/>
    <lineage>
        <taxon>Eukaryota</taxon>
        <taxon>Fungi</taxon>
        <taxon>Dikarya</taxon>
        <taxon>Ascomycota</taxon>
        <taxon>Pezizomycotina</taxon>
        <taxon>Dothideomycetes</taxon>
        <taxon>Pleosporomycetidae</taxon>
        <taxon>Venturiales</taxon>
        <taxon>Venturiaceae</taxon>
        <taxon>Venturia</taxon>
    </lineage>
</organism>
<protein>
    <submittedName>
        <fullName evidence="3">Uncharacterized protein</fullName>
    </submittedName>
</protein>
<evidence type="ECO:0000256" key="1">
    <source>
        <dbReference type="SAM" id="Coils"/>
    </source>
</evidence>
<name>A0A4Z1PDI9_9PEZI</name>
<dbReference type="Proteomes" id="UP000298493">
    <property type="component" value="Unassembled WGS sequence"/>
</dbReference>
<keyword evidence="1" id="KW-0175">Coiled coil</keyword>
<accession>A0A4Z1PDI9</accession>
<feature type="region of interest" description="Disordered" evidence="2">
    <location>
        <begin position="1"/>
        <end position="72"/>
    </location>
</feature>
<evidence type="ECO:0000313" key="3">
    <source>
        <dbReference type="EMBL" id="TID26850.1"/>
    </source>
</evidence>
<evidence type="ECO:0000256" key="2">
    <source>
        <dbReference type="SAM" id="MobiDB-lite"/>
    </source>
</evidence>
<sequence>MSSIDPRDLELGVKQEDTGEPALSAATPQGKIGATPKKRKSTKKSEDTVDGEDKPSPTKKQKTPVAAKGIPDRYEDLSKEDKMMITWKEEGKSWKAIQEAWFTMTGNKHTGLTTRYIRVKAAIARVKDDDLEALEKSMAMAKERIEVEKKMVEKRLWAFVAEGMESEGAEKYDLPTLDKAWKRLQANNKAGTSKCGNTATVTGEE</sequence>
<feature type="coiled-coil region" evidence="1">
    <location>
        <begin position="124"/>
        <end position="151"/>
    </location>
</feature>
<feature type="compositionally biased region" description="Basic and acidic residues" evidence="2">
    <location>
        <begin position="43"/>
        <end position="56"/>
    </location>
</feature>
<reference evidence="3 4" key="1">
    <citation type="submission" date="2019-04" db="EMBL/GenBank/DDBJ databases">
        <title>High contiguity whole genome sequence and gene annotation resource for two Venturia nashicola isolates.</title>
        <authorList>
            <person name="Prokchorchik M."/>
            <person name="Won K."/>
            <person name="Lee Y."/>
            <person name="Choi E.D."/>
            <person name="Segonzac C."/>
            <person name="Sohn K.H."/>
        </authorList>
    </citation>
    <scope>NUCLEOTIDE SEQUENCE [LARGE SCALE GENOMIC DNA]</scope>
    <source>
        <strain evidence="3 4">PRI2</strain>
    </source>
</reference>
<gene>
    <name evidence="3" type="ORF">E6O75_ATG01343</name>
</gene>
<feature type="compositionally biased region" description="Basic and acidic residues" evidence="2">
    <location>
        <begin position="1"/>
        <end position="17"/>
    </location>
</feature>
<evidence type="ECO:0000313" key="4">
    <source>
        <dbReference type="Proteomes" id="UP000298493"/>
    </source>
</evidence>
<proteinExistence type="predicted"/>
<dbReference type="OrthoDB" id="5375264at2759"/>
<keyword evidence="4" id="KW-1185">Reference proteome</keyword>